<sequence>MDKLTWYDEDGRLYCRRGYEVALARLASYEATELMPDEIVKMGMMFEDSKRYSGRLELKLNAAAKRMPKWVSVKERLPEDRSDVLVVAYWHERWGVYMGWCATERAKWSVHIGIGDRDDVAVTYWMPLPEPPKEDDRND</sequence>
<evidence type="ECO:0000313" key="3">
    <source>
        <dbReference type="Proteomes" id="UP000620327"/>
    </source>
</evidence>
<evidence type="ECO:0000259" key="1">
    <source>
        <dbReference type="Pfam" id="PF04448"/>
    </source>
</evidence>
<accession>A0A923S5M2</accession>
<dbReference type="EMBL" id="JACOQI010000001">
    <property type="protein sequence ID" value="MBC5768769.1"/>
    <property type="molecule type" value="Genomic_DNA"/>
</dbReference>
<dbReference type="AlphaFoldDB" id="A0A923S5M2"/>
<feature type="domain" description="DUF551" evidence="1">
    <location>
        <begin position="69"/>
        <end position="133"/>
    </location>
</feature>
<dbReference type="RefSeq" id="WP_187013184.1">
    <property type="nucleotide sequence ID" value="NZ_JACOQI010000001.1"/>
</dbReference>
<comment type="caution">
    <text evidence="2">The sequence shown here is derived from an EMBL/GenBank/DDBJ whole genome shotgun (WGS) entry which is preliminary data.</text>
</comment>
<protein>
    <submittedName>
        <fullName evidence="2">DUF551 domain-containing protein</fullName>
    </submittedName>
</protein>
<organism evidence="2 3">
    <name type="scientific">Dysosmobacter segnis</name>
    <dbReference type="NCBI Taxonomy" id="2763042"/>
    <lineage>
        <taxon>Bacteria</taxon>
        <taxon>Bacillati</taxon>
        <taxon>Bacillota</taxon>
        <taxon>Clostridia</taxon>
        <taxon>Eubacteriales</taxon>
        <taxon>Oscillospiraceae</taxon>
        <taxon>Dysosmobacter</taxon>
    </lineage>
</organism>
<proteinExistence type="predicted"/>
<dbReference type="Pfam" id="PF04448">
    <property type="entry name" value="DUF551"/>
    <property type="match status" value="1"/>
</dbReference>
<name>A0A923S5M2_9FIRM</name>
<keyword evidence="3" id="KW-1185">Reference proteome</keyword>
<evidence type="ECO:0000313" key="2">
    <source>
        <dbReference type="EMBL" id="MBC5768769.1"/>
    </source>
</evidence>
<dbReference type="InterPro" id="IPR007539">
    <property type="entry name" value="DUF551"/>
</dbReference>
<reference evidence="2" key="1">
    <citation type="submission" date="2020-08" db="EMBL/GenBank/DDBJ databases">
        <title>Genome public.</title>
        <authorList>
            <person name="Liu C."/>
            <person name="Sun Q."/>
        </authorList>
    </citation>
    <scope>NUCLEOTIDE SEQUENCE</scope>
    <source>
        <strain evidence="2">BX15</strain>
    </source>
</reference>
<dbReference type="Proteomes" id="UP000620327">
    <property type="component" value="Unassembled WGS sequence"/>
</dbReference>
<gene>
    <name evidence="2" type="ORF">H8Z83_00175</name>
</gene>